<feature type="compositionally biased region" description="Basic and acidic residues" evidence="1">
    <location>
        <begin position="138"/>
        <end position="176"/>
    </location>
</feature>
<keyword evidence="2" id="KW-1133">Transmembrane helix</keyword>
<dbReference type="InterPro" id="IPR036680">
    <property type="entry name" value="SPOR-like_sf"/>
</dbReference>
<feature type="transmembrane region" description="Helical" evidence="2">
    <location>
        <begin position="107"/>
        <end position="126"/>
    </location>
</feature>
<dbReference type="InterPro" id="IPR007730">
    <property type="entry name" value="SPOR-like_dom"/>
</dbReference>
<proteinExistence type="predicted"/>
<evidence type="ECO:0000256" key="1">
    <source>
        <dbReference type="SAM" id="MobiDB-lite"/>
    </source>
</evidence>
<comment type="caution">
    <text evidence="4">The sequence shown here is derived from an EMBL/GenBank/DDBJ whole genome shotgun (WGS) entry which is preliminary data.</text>
</comment>
<feature type="region of interest" description="Disordered" evidence="1">
    <location>
        <begin position="138"/>
        <end position="182"/>
    </location>
</feature>
<sequence>MAKKSKKDELDDNEDINKDTNDDLNEADDNFGLPDVEYQPLDRDAEEEESVEEIEREEEVYSSVEEREEDVYANEHDDDYHTPVEEQHVYVPGSYKPPKDDSLVPKILALIFVVLLAGVGIWYFGFYRPDQKAQERAKIEQQRKEREEQQRLAAEQAERERQAAEQARLEEERRAEEEAEPKVGTIETISSRTGRYYVVIASAIDEDLAMDHAKKLSANGVSTTIIEPFGKSKFHRIAIENHDTWASAQNAANDLKGEYGEGVWVIRY</sequence>
<dbReference type="EMBL" id="AMZN01000049">
    <property type="protein sequence ID" value="ELR70813.1"/>
    <property type="molecule type" value="Genomic_DNA"/>
</dbReference>
<evidence type="ECO:0000313" key="5">
    <source>
        <dbReference type="Proteomes" id="UP000011135"/>
    </source>
</evidence>
<dbReference type="PROSITE" id="PS51724">
    <property type="entry name" value="SPOR"/>
    <property type="match status" value="1"/>
</dbReference>
<name>L8JRL1_9BACT</name>
<evidence type="ECO:0000259" key="3">
    <source>
        <dbReference type="PROSITE" id="PS51724"/>
    </source>
</evidence>
<keyword evidence="5" id="KW-1185">Reference proteome</keyword>
<evidence type="ECO:0000313" key="4">
    <source>
        <dbReference type="EMBL" id="ELR70813.1"/>
    </source>
</evidence>
<dbReference type="eggNOG" id="COG3087">
    <property type="taxonomic scope" value="Bacteria"/>
</dbReference>
<keyword evidence="2" id="KW-0812">Transmembrane</keyword>
<feature type="region of interest" description="Disordered" evidence="1">
    <location>
        <begin position="1"/>
        <end position="80"/>
    </location>
</feature>
<feature type="domain" description="SPOR" evidence="3">
    <location>
        <begin position="190"/>
        <end position="268"/>
    </location>
</feature>
<dbReference type="GO" id="GO:0042834">
    <property type="term" value="F:peptidoglycan binding"/>
    <property type="evidence" value="ECO:0007669"/>
    <property type="project" value="InterPro"/>
</dbReference>
<feature type="compositionally biased region" description="Acidic residues" evidence="1">
    <location>
        <begin position="44"/>
        <end position="72"/>
    </location>
</feature>
<dbReference type="RefSeq" id="WP_009580789.1">
    <property type="nucleotide sequence ID" value="NZ_AMZN01000049.1"/>
</dbReference>
<dbReference type="Gene3D" id="3.30.70.1070">
    <property type="entry name" value="Sporulation related repeat"/>
    <property type="match status" value="1"/>
</dbReference>
<dbReference type="AlphaFoldDB" id="L8JRL1"/>
<dbReference type="STRING" id="1237149.C900_03421"/>
<accession>L8JRL1</accession>
<dbReference type="Proteomes" id="UP000011135">
    <property type="component" value="Unassembled WGS sequence"/>
</dbReference>
<evidence type="ECO:0000256" key="2">
    <source>
        <dbReference type="SAM" id="Phobius"/>
    </source>
</evidence>
<protein>
    <submittedName>
        <fullName evidence="4">Mature parasite-infected erythrocyte surface antigen (MESA) or PfEMP2</fullName>
    </submittedName>
</protein>
<keyword evidence="2" id="KW-0472">Membrane</keyword>
<organism evidence="4 5">
    <name type="scientific">Fulvivirga imtechensis AK7</name>
    <dbReference type="NCBI Taxonomy" id="1237149"/>
    <lineage>
        <taxon>Bacteria</taxon>
        <taxon>Pseudomonadati</taxon>
        <taxon>Bacteroidota</taxon>
        <taxon>Cytophagia</taxon>
        <taxon>Cytophagales</taxon>
        <taxon>Fulvivirgaceae</taxon>
        <taxon>Fulvivirga</taxon>
    </lineage>
</organism>
<dbReference type="OrthoDB" id="982063at2"/>
<reference evidence="4 5" key="1">
    <citation type="submission" date="2012-12" db="EMBL/GenBank/DDBJ databases">
        <title>Genome assembly of Fulvivirga imtechensis AK7.</title>
        <authorList>
            <person name="Nupur N."/>
            <person name="Khatri I."/>
            <person name="Kumar R."/>
            <person name="Subramanian S."/>
            <person name="Pinnaka A."/>
        </authorList>
    </citation>
    <scope>NUCLEOTIDE SEQUENCE [LARGE SCALE GENOMIC DNA]</scope>
    <source>
        <strain evidence="4 5">AK7</strain>
    </source>
</reference>
<dbReference type="SUPFAM" id="SSF110997">
    <property type="entry name" value="Sporulation related repeat"/>
    <property type="match status" value="1"/>
</dbReference>
<gene>
    <name evidence="4" type="ORF">C900_03421</name>
</gene>